<keyword evidence="2" id="KW-1185">Reference proteome</keyword>
<evidence type="ECO:0000313" key="1">
    <source>
        <dbReference type="EMBL" id="EIY26076.1"/>
    </source>
</evidence>
<accession>I9Q9S9</accession>
<dbReference type="RefSeq" id="WP_007845705.1">
    <property type="nucleotide sequence ID" value="NZ_JH724140.1"/>
</dbReference>
<reference evidence="1 2" key="1">
    <citation type="submission" date="2012-02" db="EMBL/GenBank/DDBJ databases">
        <title>The Genome Sequence of Bacteroides dorei CL02T12C06.</title>
        <authorList>
            <consortium name="The Broad Institute Genome Sequencing Platform"/>
            <person name="Earl A."/>
            <person name="Ward D."/>
            <person name="Feldgarden M."/>
            <person name="Gevers D."/>
            <person name="Zitomersky N.L."/>
            <person name="Coyne M.J."/>
            <person name="Comstock L.E."/>
            <person name="Young S.K."/>
            <person name="Zeng Q."/>
            <person name="Gargeya S."/>
            <person name="Fitzgerald M."/>
            <person name="Haas B."/>
            <person name="Abouelleil A."/>
            <person name="Alvarado L."/>
            <person name="Arachchi H.M."/>
            <person name="Berlin A."/>
            <person name="Chapman S.B."/>
            <person name="Gearin G."/>
            <person name="Goldberg J."/>
            <person name="Griggs A."/>
            <person name="Gujja S."/>
            <person name="Hansen M."/>
            <person name="Heiman D."/>
            <person name="Howarth C."/>
            <person name="Larimer J."/>
            <person name="Lui A."/>
            <person name="MacDonald P.J.P."/>
            <person name="McCowen C."/>
            <person name="Montmayeur A."/>
            <person name="Murphy C."/>
            <person name="Neiman D."/>
            <person name="Pearson M."/>
            <person name="Priest M."/>
            <person name="Roberts A."/>
            <person name="Saif S."/>
            <person name="Shea T."/>
            <person name="Sisk P."/>
            <person name="Stolte C."/>
            <person name="Sykes S."/>
            <person name="Wortman J."/>
            <person name="Nusbaum C."/>
            <person name="Birren B."/>
        </authorList>
    </citation>
    <scope>NUCLEOTIDE SEQUENCE [LARGE SCALE GENOMIC DNA]</scope>
    <source>
        <strain evidence="1 2">CL02T12C06</strain>
    </source>
</reference>
<protein>
    <submittedName>
        <fullName evidence="1">Uncharacterized protein</fullName>
    </submittedName>
</protein>
<proteinExistence type="predicted"/>
<dbReference type="EMBL" id="AGXJ01000095">
    <property type="protein sequence ID" value="EIY26076.1"/>
    <property type="molecule type" value="Genomic_DNA"/>
</dbReference>
<organism evidence="1 2">
    <name type="scientific">Phocaeicola dorei CL02T12C06</name>
    <dbReference type="NCBI Taxonomy" id="997876"/>
    <lineage>
        <taxon>Bacteria</taxon>
        <taxon>Pseudomonadati</taxon>
        <taxon>Bacteroidota</taxon>
        <taxon>Bacteroidia</taxon>
        <taxon>Bacteroidales</taxon>
        <taxon>Bacteroidaceae</taxon>
        <taxon>Phocaeicola</taxon>
    </lineage>
</organism>
<dbReference type="Proteomes" id="UP000005974">
    <property type="component" value="Unassembled WGS sequence"/>
</dbReference>
<gene>
    <name evidence="1" type="ORF">HMPREF1064_04723</name>
</gene>
<evidence type="ECO:0000313" key="2">
    <source>
        <dbReference type="Proteomes" id="UP000005974"/>
    </source>
</evidence>
<sequence length="181" mass="21100">MEYIPDYLKPFIIHKGYFPELIEDSWFNNPVYWKGRLISPQNETKFKLYFCGELIDNSIVGKQTSPLAIYADSVHSGERITLFDERYNGYEALLIEDKRELPLSPEIQFVDKDAEKEFEIIILGCSNTDFDDEYPATEPVQLINGDRVNKEYLKCNAFDFISILIRNAKGQVYTILEMELC</sequence>
<dbReference type="HOGENOM" id="CLU_128130_0_0_10"/>
<dbReference type="OrthoDB" id="1030850at2"/>
<comment type="caution">
    <text evidence="1">The sequence shown here is derived from an EMBL/GenBank/DDBJ whole genome shotgun (WGS) entry which is preliminary data.</text>
</comment>
<dbReference type="AlphaFoldDB" id="I9Q9S9"/>
<name>I9Q9S9_9BACT</name>
<dbReference type="PATRIC" id="fig|997876.3.peg.4956"/>